<accession>A0A3M6VMN2</accession>
<sequence length="82" mass="9063">MDHKVGSANNIPDILLGAGASQTSTAMQQYDSALATLEKAIDTSYRFPTNPSEDTPALMIDHHHLHINKKTRSMVQEIAIFR</sequence>
<evidence type="ECO:0000313" key="1">
    <source>
        <dbReference type="EMBL" id="RMX67291.1"/>
    </source>
</evidence>
<comment type="caution">
    <text evidence="1">The sequence shown here is derived from an EMBL/GenBank/DDBJ whole genome shotgun (WGS) entry which is preliminary data.</text>
</comment>
<dbReference type="EMBL" id="QLLG01000171">
    <property type="protein sequence ID" value="RMX67291.1"/>
    <property type="molecule type" value="Genomic_DNA"/>
</dbReference>
<organism evidence="1 3">
    <name type="scientific">Peronospora effusa</name>
    <dbReference type="NCBI Taxonomy" id="542832"/>
    <lineage>
        <taxon>Eukaryota</taxon>
        <taxon>Sar</taxon>
        <taxon>Stramenopiles</taxon>
        <taxon>Oomycota</taxon>
        <taxon>Peronosporomycetes</taxon>
        <taxon>Peronosporales</taxon>
        <taxon>Peronosporaceae</taxon>
        <taxon>Peronospora</taxon>
    </lineage>
</organism>
<evidence type="ECO:0000313" key="3">
    <source>
        <dbReference type="Proteomes" id="UP000282087"/>
    </source>
</evidence>
<dbReference type="Proteomes" id="UP000286097">
    <property type="component" value="Unassembled WGS sequence"/>
</dbReference>
<evidence type="ECO:0000313" key="4">
    <source>
        <dbReference type="Proteomes" id="UP000286097"/>
    </source>
</evidence>
<keyword evidence="3" id="KW-1185">Reference proteome</keyword>
<reference evidence="3 4" key="1">
    <citation type="submission" date="2018-06" db="EMBL/GenBank/DDBJ databases">
        <title>Comparative genomics of downy mildews reveals potential adaptations to biotrophy.</title>
        <authorList>
            <person name="Fletcher K."/>
            <person name="Klosterman S.J."/>
            <person name="Derevnina L."/>
            <person name="Martin F."/>
            <person name="Koike S."/>
            <person name="Reyes Chin-Wo S."/>
            <person name="Mou B."/>
            <person name="Michelmore R."/>
        </authorList>
    </citation>
    <scope>NUCLEOTIDE SEQUENCE [LARGE SCALE GENOMIC DNA]</scope>
    <source>
        <strain evidence="2 4">R13</strain>
        <strain evidence="1 3">R14</strain>
    </source>
</reference>
<proteinExistence type="predicted"/>
<dbReference type="AlphaFoldDB" id="A0A3M6VMN2"/>
<dbReference type="EMBL" id="QKXF01000106">
    <property type="protein sequence ID" value="RQM16921.1"/>
    <property type="molecule type" value="Genomic_DNA"/>
</dbReference>
<name>A0A3M6VMN2_9STRA</name>
<dbReference type="Proteomes" id="UP000282087">
    <property type="component" value="Unassembled WGS sequence"/>
</dbReference>
<gene>
    <name evidence="2" type="ORF">DD237_002761</name>
    <name evidence="1" type="ORF">DD238_002140</name>
</gene>
<protein>
    <submittedName>
        <fullName evidence="1">Uncharacterized protein</fullName>
    </submittedName>
</protein>
<evidence type="ECO:0000313" key="2">
    <source>
        <dbReference type="EMBL" id="RQM16921.1"/>
    </source>
</evidence>
<dbReference type="VEuPathDB" id="FungiDB:DD237_002761"/>